<keyword evidence="4" id="KW-1185">Reference proteome</keyword>
<dbReference type="EMBL" id="JBJQND010000006">
    <property type="protein sequence ID" value="KAL3873329.1"/>
    <property type="molecule type" value="Genomic_DNA"/>
</dbReference>
<evidence type="ECO:0000256" key="2">
    <source>
        <dbReference type="SAM" id="SignalP"/>
    </source>
</evidence>
<gene>
    <name evidence="3" type="ORF">ACJMK2_036461</name>
</gene>
<dbReference type="Proteomes" id="UP001634394">
    <property type="component" value="Unassembled WGS sequence"/>
</dbReference>
<reference evidence="3 4" key="1">
    <citation type="submission" date="2024-11" db="EMBL/GenBank/DDBJ databases">
        <title>Chromosome-level genome assembly of the freshwater bivalve Anodonta woodiana.</title>
        <authorList>
            <person name="Chen X."/>
        </authorList>
    </citation>
    <scope>NUCLEOTIDE SEQUENCE [LARGE SCALE GENOMIC DNA]</scope>
    <source>
        <strain evidence="3">MN2024</strain>
        <tissue evidence="3">Gills</tissue>
    </source>
</reference>
<feature type="chain" id="PRO_5044781268" evidence="2">
    <location>
        <begin position="25"/>
        <end position="149"/>
    </location>
</feature>
<comment type="caution">
    <text evidence="3">The sequence shown here is derived from an EMBL/GenBank/DDBJ whole genome shotgun (WGS) entry which is preliminary data.</text>
</comment>
<keyword evidence="1" id="KW-0472">Membrane</keyword>
<accession>A0ABD3WH97</accession>
<evidence type="ECO:0000256" key="1">
    <source>
        <dbReference type="SAM" id="Phobius"/>
    </source>
</evidence>
<evidence type="ECO:0000313" key="4">
    <source>
        <dbReference type="Proteomes" id="UP001634394"/>
    </source>
</evidence>
<organism evidence="3 4">
    <name type="scientific">Sinanodonta woodiana</name>
    <name type="common">Chinese pond mussel</name>
    <name type="synonym">Anodonta woodiana</name>
    <dbReference type="NCBI Taxonomy" id="1069815"/>
    <lineage>
        <taxon>Eukaryota</taxon>
        <taxon>Metazoa</taxon>
        <taxon>Spiralia</taxon>
        <taxon>Lophotrochozoa</taxon>
        <taxon>Mollusca</taxon>
        <taxon>Bivalvia</taxon>
        <taxon>Autobranchia</taxon>
        <taxon>Heteroconchia</taxon>
        <taxon>Palaeoheterodonta</taxon>
        <taxon>Unionida</taxon>
        <taxon>Unionoidea</taxon>
        <taxon>Unionidae</taxon>
        <taxon>Unioninae</taxon>
        <taxon>Sinanodonta</taxon>
    </lineage>
</organism>
<sequence length="149" mass="16220">MRGLAVFMCIFLCMTATMMSTAESQPVKDVALIAPDNVEGSPAKGVTHWANCLANVSNTDINIWRTLFLSSCTTLYYSCTGRINKNHSEPEMRGLAVFMCIFLCMTATMMGAAESQPVKDVALIAPDNGDGSPAKGEKRLCTSWVCFYL</sequence>
<feature type="transmembrane region" description="Helical" evidence="1">
    <location>
        <begin position="95"/>
        <end position="113"/>
    </location>
</feature>
<keyword evidence="1" id="KW-1133">Transmembrane helix</keyword>
<protein>
    <submittedName>
        <fullName evidence="3">Uncharacterized protein</fullName>
    </submittedName>
</protein>
<dbReference type="AlphaFoldDB" id="A0ABD3WH97"/>
<name>A0ABD3WH97_SINWO</name>
<keyword evidence="1" id="KW-0812">Transmembrane</keyword>
<proteinExistence type="predicted"/>
<keyword evidence="2" id="KW-0732">Signal</keyword>
<feature type="signal peptide" evidence="2">
    <location>
        <begin position="1"/>
        <end position="24"/>
    </location>
</feature>
<evidence type="ECO:0000313" key="3">
    <source>
        <dbReference type="EMBL" id="KAL3873329.1"/>
    </source>
</evidence>